<evidence type="ECO:0000256" key="2">
    <source>
        <dbReference type="ARBA" id="ARBA00022559"/>
    </source>
</evidence>
<dbReference type="InterPro" id="IPR036851">
    <property type="entry name" value="Chloroperoxidase-like_sf"/>
</dbReference>
<dbReference type="Pfam" id="PF01328">
    <property type="entry name" value="Peroxidase_2"/>
    <property type="match status" value="1"/>
</dbReference>
<comment type="caution">
    <text evidence="9">The sequence shown here is derived from an EMBL/GenBank/DDBJ whole genome shotgun (WGS) entry which is preliminary data.</text>
</comment>
<feature type="domain" description="Heme haloperoxidase family profile" evidence="8">
    <location>
        <begin position="86"/>
        <end position="318"/>
    </location>
</feature>
<dbReference type="PROSITE" id="PS51405">
    <property type="entry name" value="HEME_HALOPEROXIDASE"/>
    <property type="match status" value="1"/>
</dbReference>
<organism evidence="9 10">
    <name type="scientific">Boletus edulis BED1</name>
    <dbReference type="NCBI Taxonomy" id="1328754"/>
    <lineage>
        <taxon>Eukaryota</taxon>
        <taxon>Fungi</taxon>
        <taxon>Dikarya</taxon>
        <taxon>Basidiomycota</taxon>
        <taxon>Agaricomycotina</taxon>
        <taxon>Agaricomycetes</taxon>
        <taxon>Agaricomycetidae</taxon>
        <taxon>Boletales</taxon>
        <taxon>Boletineae</taxon>
        <taxon>Boletaceae</taxon>
        <taxon>Boletoideae</taxon>
        <taxon>Boletus</taxon>
    </lineage>
</organism>
<gene>
    <name evidence="9" type="ORF">L210DRAFT_3547125</name>
</gene>
<sequence>MIQPLTGCFLTSLFIKMKLQILATLVTLVPYALGFPHLANFPEHRSLAGLSPEEVQVVMGTFSSMPGPQPLPPPIDDTSEKLVNDVAHPFKALRRGDIRGPCPGLNTLASHGYLPRDGVVTPAQIITAVQEGYNLGHQFASFLCYTAFLTDGNHLTNLMTIGANTTTHGQPTTGINTHGHFEGDASMSRDDAFLGNNINFNETLFDAFQVAADAVGGGLLTLDAIVLNRQIRIKDSIARNPQFAFESPRFLGAIAESAFIFAMFVSGQTVDNKKPLTIDAVRHFFDFHRLPHGFRRRQGPFDFPLVENLTFSIVDMAGAKPGSNKGVNNYVVNTQDLATFCYVYQKQVNFTATLYPNPTPKLRDAIKQNLLTYYQALGKPECEQYFPFGR</sequence>
<dbReference type="PANTHER" id="PTHR33577:SF16">
    <property type="entry name" value="HEME HALOPEROXIDASE FAMILY PROFILE DOMAIN-CONTAINING PROTEIN"/>
    <property type="match status" value="1"/>
</dbReference>
<evidence type="ECO:0000313" key="10">
    <source>
        <dbReference type="Proteomes" id="UP001194468"/>
    </source>
</evidence>
<evidence type="ECO:0000313" key="9">
    <source>
        <dbReference type="EMBL" id="KAF8437189.1"/>
    </source>
</evidence>
<evidence type="ECO:0000259" key="8">
    <source>
        <dbReference type="PROSITE" id="PS51405"/>
    </source>
</evidence>
<protein>
    <submittedName>
        <fullName evidence="9">Heme-thiolate peroxidase</fullName>
    </submittedName>
</protein>
<dbReference type="GO" id="GO:0004601">
    <property type="term" value="F:peroxidase activity"/>
    <property type="evidence" value="ECO:0007669"/>
    <property type="project" value="UniProtKB-KW"/>
</dbReference>
<dbReference type="PANTHER" id="PTHR33577">
    <property type="entry name" value="STERIGMATOCYSTIN BIOSYNTHESIS PEROXIDASE STCC-RELATED"/>
    <property type="match status" value="1"/>
</dbReference>
<keyword evidence="2 9" id="KW-0575">Peroxidase</keyword>
<keyword evidence="6" id="KW-0408">Iron</keyword>
<dbReference type="Gene3D" id="1.10.489.10">
    <property type="entry name" value="Chloroperoxidase-like"/>
    <property type="match status" value="1"/>
</dbReference>
<dbReference type="Proteomes" id="UP001194468">
    <property type="component" value="Unassembled WGS sequence"/>
</dbReference>
<evidence type="ECO:0000256" key="3">
    <source>
        <dbReference type="ARBA" id="ARBA00022617"/>
    </source>
</evidence>
<dbReference type="InterPro" id="IPR000028">
    <property type="entry name" value="Chloroperoxidase"/>
</dbReference>
<keyword evidence="5" id="KW-0560">Oxidoreductase</keyword>
<keyword evidence="4" id="KW-0479">Metal-binding</keyword>
<keyword evidence="3" id="KW-0349">Heme</keyword>
<accession>A0AAD4GDP5</accession>
<comment type="similarity">
    <text evidence="7">Belongs to the chloroperoxidase family.</text>
</comment>
<dbReference type="EMBL" id="WHUW01000019">
    <property type="protein sequence ID" value="KAF8437189.1"/>
    <property type="molecule type" value="Genomic_DNA"/>
</dbReference>
<evidence type="ECO:0000256" key="7">
    <source>
        <dbReference type="ARBA" id="ARBA00025795"/>
    </source>
</evidence>
<evidence type="ECO:0000256" key="4">
    <source>
        <dbReference type="ARBA" id="ARBA00022723"/>
    </source>
</evidence>
<evidence type="ECO:0000256" key="1">
    <source>
        <dbReference type="ARBA" id="ARBA00001970"/>
    </source>
</evidence>
<comment type="cofactor">
    <cofactor evidence="1">
        <name>heme b</name>
        <dbReference type="ChEBI" id="CHEBI:60344"/>
    </cofactor>
</comment>
<dbReference type="AlphaFoldDB" id="A0AAD4GDP5"/>
<evidence type="ECO:0000256" key="6">
    <source>
        <dbReference type="ARBA" id="ARBA00023004"/>
    </source>
</evidence>
<reference evidence="9" key="1">
    <citation type="submission" date="2019-10" db="EMBL/GenBank/DDBJ databases">
        <authorList>
            <consortium name="DOE Joint Genome Institute"/>
            <person name="Kuo A."/>
            <person name="Miyauchi S."/>
            <person name="Kiss E."/>
            <person name="Drula E."/>
            <person name="Kohler A."/>
            <person name="Sanchez-Garcia M."/>
            <person name="Andreopoulos B."/>
            <person name="Barry K.W."/>
            <person name="Bonito G."/>
            <person name="Buee M."/>
            <person name="Carver A."/>
            <person name="Chen C."/>
            <person name="Cichocki N."/>
            <person name="Clum A."/>
            <person name="Culley D."/>
            <person name="Crous P.W."/>
            <person name="Fauchery L."/>
            <person name="Girlanda M."/>
            <person name="Hayes R."/>
            <person name="Keri Z."/>
            <person name="LaButti K."/>
            <person name="Lipzen A."/>
            <person name="Lombard V."/>
            <person name="Magnuson J."/>
            <person name="Maillard F."/>
            <person name="Morin E."/>
            <person name="Murat C."/>
            <person name="Nolan M."/>
            <person name="Ohm R."/>
            <person name="Pangilinan J."/>
            <person name="Pereira M."/>
            <person name="Perotto S."/>
            <person name="Peter M."/>
            <person name="Riley R."/>
            <person name="Sitrit Y."/>
            <person name="Stielow B."/>
            <person name="Szollosi G."/>
            <person name="Zifcakova L."/>
            <person name="Stursova M."/>
            <person name="Spatafora J.W."/>
            <person name="Tedersoo L."/>
            <person name="Vaario L.-M."/>
            <person name="Yamada A."/>
            <person name="Yan M."/>
            <person name="Wang P."/>
            <person name="Xu J."/>
            <person name="Bruns T."/>
            <person name="Baldrian P."/>
            <person name="Vilgalys R."/>
            <person name="Henrissat B."/>
            <person name="Grigoriev I.V."/>
            <person name="Hibbett D."/>
            <person name="Nagy L.G."/>
            <person name="Martin F.M."/>
        </authorList>
    </citation>
    <scope>NUCLEOTIDE SEQUENCE</scope>
    <source>
        <strain evidence="9">BED1</strain>
    </source>
</reference>
<dbReference type="GO" id="GO:0046872">
    <property type="term" value="F:metal ion binding"/>
    <property type="evidence" value="ECO:0007669"/>
    <property type="project" value="UniProtKB-KW"/>
</dbReference>
<evidence type="ECO:0000256" key="5">
    <source>
        <dbReference type="ARBA" id="ARBA00023002"/>
    </source>
</evidence>
<reference evidence="9" key="2">
    <citation type="journal article" date="2020" name="Nat. Commun.">
        <title>Large-scale genome sequencing of mycorrhizal fungi provides insights into the early evolution of symbiotic traits.</title>
        <authorList>
            <person name="Miyauchi S."/>
            <person name="Kiss E."/>
            <person name="Kuo A."/>
            <person name="Drula E."/>
            <person name="Kohler A."/>
            <person name="Sanchez-Garcia M."/>
            <person name="Morin E."/>
            <person name="Andreopoulos B."/>
            <person name="Barry K.W."/>
            <person name="Bonito G."/>
            <person name="Buee M."/>
            <person name="Carver A."/>
            <person name="Chen C."/>
            <person name="Cichocki N."/>
            <person name="Clum A."/>
            <person name="Culley D."/>
            <person name="Crous P.W."/>
            <person name="Fauchery L."/>
            <person name="Girlanda M."/>
            <person name="Hayes R.D."/>
            <person name="Keri Z."/>
            <person name="LaButti K."/>
            <person name="Lipzen A."/>
            <person name="Lombard V."/>
            <person name="Magnuson J."/>
            <person name="Maillard F."/>
            <person name="Murat C."/>
            <person name="Nolan M."/>
            <person name="Ohm R.A."/>
            <person name="Pangilinan J."/>
            <person name="Pereira M.F."/>
            <person name="Perotto S."/>
            <person name="Peter M."/>
            <person name="Pfister S."/>
            <person name="Riley R."/>
            <person name="Sitrit Y."/>
            <person name="Stielow J.B."/>
            <person name="Szollosi G."/>
            <person name="Zifcakova L."/>
            <person name="Stursova M."/>
            <person name="Spatafora J.W."/>
            <person name="Tedersoo L."/>
            <person name="Vaario L.M."/>
            <person name="Yamada A."/>
            <person name="Yan M."/>
            <person name="Wang P."/>
            <person name="Xu J."/>
            <person name="Bruns T."/>
            <person name="Baldrian P."/>
            <person name="Vilgalys R."/>
            <person name="Dunand C."/>
            <person name="Henrissat B."/>
            <person name="Grigoriev I.V."/>
            <person name="Hibbett D."/>
            <person name="Nagy L.G."/>
            <person name="Martin F.M."/>
        </authorList>
    </citation>
    <scope>NUCLEOTIDE SEQUENCE</scope>
    <source>
        <strain evidence="9">BED1</strain>
    </source>
</reference>
<keyword evidence="10" id="KW-1185">Reference proteome</keyword>
<dbReference type="SUPFAM" id="SSF47571">
    <property type="entry name" value="Cloroperoxidase"/>
    <property type="match status" value="1"/>
</dbReference>
<name>A0AAD4GDP5_BOLED</name>
<proteinExistence type="inferred from homology"/>